<dbReference type="Gene3D" id="3.50.50.60">
    <property type="entry name" value="FAD/NAD(P)-binding domain"/>
    <property type="match status" value="1"/>
</dbReference>
<organism evidence="2 3">
    <name type="scientific">Poseidonocella pacifica</name>
    <dbReference type="NCBI Taxonomy" id="871651"/>
    <lineage>
        <taxon>Bacteria</taxon>
        <taxon>Pseudomonadati</taxon>
        <taxon>Pseudomonadota</taxon>
        <taxon>Alphaproteobacteria</taxon>
        <taxon>Rhodobacterales</taxon>
        <taxon>Roseobacteraceae</taxon>
        <taxon>Poseidonocella</taxon>
    </lineage>
</organism>
<name>A0A1I0YY29_9RHOB</name>
<accession>A0A1I0YY29</accession>
<keyword evidence="3" id="KW-1185">Reference proteome</keyword>
<reference evidence="2 3" key="1">
    <citation type="submission" date="2016-10" db="EMBL/GenBank/DDBJ databases">
        <authorList>
            <person name="de Groot N.N."/>
        </authorList>
    </citation>
    <scope>NUCLEOTIDE SEQUENCE [LARGE SCALE GENOMIC DNA]</scope>
    <source>
        <strain evidence="2 3">DSM 29316</strain>
    </source>
</reference>
<dbReference type="PRINTS" id="PR00411">
    <property type="entry name" value="PNDRDTASEI"/>
</dbReference>
<dbReference type="RefSeq" id="WP_092066898.1">
    <property type="nucleotide sequence ID" value="NZ_FOJU01000008.1"/>
</dbReference>
<dbReference type="PRINTS" id="PR00368">
    <property type="entry name" value="FADPNR"/>
</dbReference>
<dbReference type="Pfam" id="PF13738">
    <property type="entry name" value="Pyr_redox_3"/>
    <property type="match status" value="1"/>
</dbReference>
<dbReference type="GO" id="GO:0050660">
    <property type="term" value="F:flavin adenine dinucleotide binding"/>
    <property type="evidence" value="ECO:0007669"/>
    <property type="project" value="TreeGrafter"/>
</dbReference>
<dbReference type="EMBL" id="FOJU01000008">
    <property type="protein sequence ID" value="SFB17118.1"/>
    <property type="molecule type" value="Genomic_DNA"/>
</dbReference>
<dbReference type="InterPro" id="IPR050982">
    <property type="entry name" value="Auxin_biosynth/cation_transpt"/>
</dbReference>
<evidence type="ECO:0000313" key="3">
    <source>
        <dbReference type="Proteomes" id="UP000198796"/>
    </source>
</evidence>
<gene>
    <name evidence="2" type="ORF">SAMN05421688_3383</name>
</gene>
<dbReference type="STRING" id="871651.SAMN05421688_3383"/>
<dbReference type="GO" id="GO:0004497">
    <property type="term" value="F:monooxygenase activity"/>
    <property type="evidence" value="ECO:0007669"/>
    <property type="project" value="TreeGrafter"/>
</dbReference>
<evidence type="ECO:0000256" key="1">
    <source>
        <dbReference type="ARBA" id="ARBA00023002"/>
    </source>
</evidence>
<dbReference type="Proteomes" id="UP000198796">
    <property type="component" value="Unassembled WGS sequence"/>
</dbReference>
<dbReference type="OrthoDB" id="8671611at2"/>
<keyword evidence="1" id="KW-0560">Oxidoreductase</keyword>
<proteinExistence type="predicted"/>
<dbReference type="AlphaFoldDB" id="A0A1I0YY29"/>
<protein>
    <submittedName>
        <fullName evidence="2">Predicted flavoprotein CzcO associated with the cation diffusion facilitator CzcD</fullName>
    </submittedName>
</protein>
<sequence>MSLADLETRLAEDMENLCLPAAPWVPAQDGVTDVLIVGAGMCGLAALAELQMLGIDNSFAIDAAPEGYEGPWDTFARMRTLRSPKALTGPALGLPALTFRAWFTAQWGRAAWDALDKIPKGQWMDYLRWYRRVLDLPVRNETRLTDLRGDGNLLRATLDGPERSVVVSARRVVLATGRSGLGGGAVPEVLTSVPAHLWAHSADNIDFRKLEGRNVIVVGAGASAMDNAATALEFGAARVDLLIRRSSLPAVNKLTGIASPGTELGLGSLPDHWKLKIHGYAAQTQVPPPRHSVRRVSRYKNAFFHLGCALTGASAENDRLRVDTSQGSIVTDFLIAGTGFRNDFGNRAELSQIAPHVLSWADRPDFPEDVSPDGPLGTAPYLAPDFTFLEKTPGACPALARIHCFNDAAMLSHGKVSGDIPAVSVGAKRLGRAIAAAFFAEDVGLQFDRLQAYDTAELNGDEYTPCPSLPGAGTQ</sequence>
<dbReference type="PANTHER" id="PTHR43539:SF91">
    <property type="entry name" value="FAD-DEPENDENT URATE HYDROXYLASE"/>
    <property type="match status" value="1"/>
</dbReference>
<dbReference type="SUPFAM" id="SSF51905">
    <property type="entry name" value="FAD/NAD(P)-binding domain"/>
    <property type="match status" value="1"/>
</dbReference>
<evidence type="ECO:0000313" key="2">
    <source>
        <dbReference type="EMBL" id="SFB17118.1"/>
    </source>
</evidence>
<dbReference type="InterPro" id="IPR036188">
    <property type="entry name" value="FAD/NAD-bd_sf"/>
</dbReference>
<dbReference type="PANTHER" id="PTHR43539">
    <property type="entry name" value="FLAVIN-BINDING MONOOXYGENASE-LIKE PROTEIN (AFU_ORTHOLOGUE AFUA_4G09220)"/>
    <property type="match status" value="1"/>
</dbReference>